<proteinExistence type="predicted"/>
<feature type="region of interest" description="Disordered" evidence="1">
    <location>
        <begin position="61"/>
        <end position="117"/>
    </location>
</feature>
<evidence type="ECO:0000313" key="2">
    <source>
        <dbReference type="EMBL" id="KAF5828034.1"/>
    </source>
</evidence>
<protein>
    <recommendedName>
        <fullName evidence="4">Encoded protein</fullName>
    </recommendedName>
</protein>
<accession>A0ABQ7G0A6</accession>
<dbReference type="Proteomes" id="UP000815325">
    <property type="component" value="Unassembled WGS sequence"/>
</dbReference>
<comment type="caution">
    <text evidence="2">The sequence shown here is derived from an EMBL/GenBank/DDBJ whole genome shotgun (WGS) entry which is preliminary data.</text>
</comment>
<name>A0ABQ7G0A6_DUNSA</name>
<evidence type="ECO:0008006" key="4">
    <source>
        <dbReference type="Google" id="ProtNLM"/>
    </source>
</evidence>
<keyword evidence="3" id="KW-1185">Reference proteome</keyword>
<gene>
    <name evidence="2" type="ORF">DUNSADRAFT_18344</name>
</gene>
<organism evidence="2 3">
    <name type="scientific">Dunaliella salina</name>
    <name type="common">Green alga</name>
    <name type="synonym">Protococcus salinus</name>
    <dbReference type="NCBI Taxonomy" id="3046"/>
    <lineage>
        <taxon>Eukaryota</taxon>
        <taxon>Viridiplantae</taxon>
        <taxon>Chlorophyta</taxon>
        <taxon>core chlorophytes</taxon>
        <taxon>Chlorophyceae</taxon>
        <taxon>CS clade</taxon>
        <taxon>Chlamydomonadales</taxon>
        <taxon>Dunaliellaceae</taxon>
        <taxon>Dunaliella</taxon>
    </lineage>
</organism>
<dbReference type="EMBL" id="MU070375">
    <property type="protein sequence ID" value="KAF5828034.1"/>
    <property type="molecule type" value="Genomic_DNA"/>
</dbReference>
<reference evidence="2" key="1">
    <citation type="submission" date="2017-08" db="EMBL/GenBank/DDBJ databases">
        <authorList>
            <person name="Polle J.E."/>
            <person name="Barry K."/>
            <person name="Cushman J."/>
            <person name="Schmutz J."/>
            <person name="Tran D."/>
            <person name="Hathwaick L.T."/>
            <person name="Yim W.C."/>
            <person name="Jenkins J."/>
            <person name="Mckie-Krisberg Z.M."/>
            <person name="Prochnik S."/>
            <person name="Lindquist E."/>
            <person name="Dockter R.B."/>
            <person name="Adam C."/>
            <person name="Molina H."/>
            <person name="Bunkerborg J."/>
            <person name="Jin E."/>
            <person name="Buchheim M."/>
            <person name="Magnuson J."/>
        </authorList>
    </citation>
    <scope>NUCLEOTIDE SEQUENCE</scope>
    <source>
        <strain evidence="2">CCAP 19/18</strain>
    </source>
</reference>
<evidence type="ECO:0000313" key="3">
    <source>
        <dbReference type="Proteomes" id="UP000815325"/>
    </source>
</evidence>
<feature type="compositionally biased region" description="Polar residues" evidence="1">
    <location>
        <begin position="91"/>
        <end position="100"/>
    </location>
</feature>
<evidence type="ECO:0000256" key="1">
    <source>
        <dbReference type="SAM" id="MobiDB-lite"/>
    </source>
</evidence>
<sequence length="117" mass="12553">MGALAGGKALVNKREMYPDATRDSITCQLMSSSLLAEGHGSASGQLEPTPHRTMDVVKGALSRAEKNSSQTPPLSNLGRRTRCSLVRSRSGKQQPVSQKLSAPEPQHRHTLLLSPLP</sequence>